<evidence type="ECO:0000313" key="2">
    <source>
        <dbReference type="EMBL" id="DAD30558.1"/>
    </source>
</evidence>
<reference evidence="2 3" key="1">
    <citation type="journal article" date="2020" name="Mol. Biol. Evol.">
        <title>Distinct Expression and Methylation Patterns for Genes with Different Fates following a Single Whole-Genome Duplication in Flowering Plants.</title>
        <authorList>
            <person name="Shi T."/>
            <person name="Rahmani R.S."/>
            <person name="Gugger P.F."/>
            <person name="Wang M."/>
            <person name="Li H."/>
            <person name="Zhang Y."/>
            <person name="Li Z."/>
            <person name="Wang Q."/>
            <person name="Van de Peer Y."/>
            <person name="Marchal K."/>
            <person name="Chen J."/>
        </authorList>
    </citation>
    <scope>NUCLEOTIDE SEQUENCE [LARGE SCALE GENOMIC DNA]</scope>
    <source>
        <tissue evidence="2">Leaf</tissue>
    </source>
</reference>
<comment type="caution">
    <text evidence="2">The sequence shown here is derived from an EMBL/GenBank/DDBJ whole genome shotgun (WGS) entry which is preliminary data.</text>
</comment>
<name>A0A822YMK7_NELNU</name>
<organism evidence="2 3">
    <name type="scientific">Nelumbo nucifera</name>
    <name type="common">Sacred lotus</name>
    <dbReference type="NCBI Taxonomy" id="4432"/>
    <lineage>
        <taxon>Eukaryota</taxon>
        <taxon>Viridiplantae</taxon>
        <taxon>Streptophyta</taxon>
        <taxon>Embryophyta</taxon>
        <taxon>Tracheophyta</taxon>
        <taxon>Spermatophyta</taxon>
        <taxon>Magnoliopsida</taxon>
        <taxon>Proteales</taxon>
        <taxon>Nelumbonaceae</taxon>
        <taxon>Nelumbo</taxon>
    </lineage>
</organism>
<evidence type="ECO:0000256" key="1">
    <source>
        <dbReference type="SAM" id="Phobius"/>
    </source>
</evidence>
<keyword evidence="1" id="KW-0812">Transmembrane</keyword>
<feature type="transmembrane region" description="Helical" evidence="1">
    <location>
        <begin position="6"/>
        <end position="26"/>
    </location>
</feature>
<keyword evidence="1" id="KW-0472">Membrane</keyword>
<protein>
    <submittedName>
        <fullName evidence="2">Uncharacterized protein</fullName>
    </submittedName>
</protein>
<dbReference type="Proteomes" id="UP000607653">
    <property type="component" value="Unassembled WGS sequence"/>
</dbReference>
<evidence type="ECO:0000313" key="3">
    <source>
        <dbReference type="Proteomes" id="UP000607653"/>
    </source>
</evidence>
<gene>
    <name evidence="2" type="ORF">HUJ06_009409</name>
</gene>
<keyword evidence="1" id="KW-1133">Transmembrane helix</keyword>
<proteinExistence type="predicted"/>
<dbReference type="EMBL" id="DUZY01000003">
    <property type="protein sequence ID" value="DAD30558.1"/>
    <property type="molecule type" value="Genomic_DNA"/>
</dbReference>
<accession>A0A822YMK7</accession>
<dbReference type="AlphaFoldDB" id="A0A822YMK7"/>
<keyword evidence="3" id="KW-1185">Reference proteome</keyword>
<sequence length="50" mass="5489">MDGSWLDTLSIVGCISASVSYILILLPSPQIEMISNKTLHKSKVLLRSKT</sequence>